<dbReference type="RefSeq" id="WP_075724930.1">
    <property type="nucleotide sequence ID" value="NZ_LTDM01000007.1"/>
</dbReference>
<evidence type="ECO:0000313" key="2">
    <source>
        <dbReference type="Proteomes" id="UP000186112"/>
    </source>
</evidence>
<dbReference type="Proteomes" id="UP000186112">
    <property type="component" value="Unassembled WGS sequence"/>
</dbReference>
<gene>
    <name evidence="1" type="ORF">TICRE_05750</name>
</gene>
<dbReference type="EMBL" id="LTDM01000007">
    <property type="protein sequence ID" value="OLS03461.1"/>
    <property type="molecule type" value="Genomic_DNA"/>
</dbReference>
<dbReference type="AlphaFoldDB" id="A0A1U7M856"/>
<sequence length="201" mass="23730">MFKPSKFYIIVSNNNFIIKKEDDYSKYIIPLQQFIPNIPAYYHLFDQDKENYIKDIKSQIKELKIKNATIVFPDDAMDIEVDKQMVIEFLMQCGVKKIQSDFQCFHLNLDNKKYISISKTPRLIVMQYIIHGKSIYKKYYEKDYTDTDQIKMDIKNLHPDCQYGGIPIYINNINNINNDMERFRGVGDLISLDNIIGNIKG</sequence>
<dbReference type="OrthoDB" id="1905484at2"/>
<organism evidence="1 2">
    <name type="scientific">Tissierella creatinophila DSM 6911</name>
    <dbReference type="NCBI Taxonomy" id="1123403"/>
    <lineage>
        <taxon>Bacteria</taxon>
        <taxon>Bacillati</taxon>
        <taxon>Bacillota</taxon>
        <taxon>Tissierellia</taxon>
        <taxon>Tissierellales</taxon>
        <taxon>Tissierellaceae</taxon>
        <taxon>Tissierella</taxon>
    </lineage>
</organism>
<accession>A0A1U7M856</accession>
<proteinExistence type="predicted"/>
<name>A0A1U7M856_TISCR</name>
<keyword evidence="2" id="KW-1185">Reference proteome</keyword>
<protein>
    <submittedName>
        <fullName evidence="1">Uncharacterized protein</fullName>
    </submittedName>
</protein>
<evidence type="ECO:0000313" key="1">
    <source>
        <dbReference type="EMBL" id="OLS03461.1"/>
    </source>
</evidence>
<comment type="caution">
    <text evidence="1">The sequence shown here is derived from an EMBL/GenBank/DDBJ whole genome shotgun (WGS) entry which is preliminary data.</text>
</comment>
<reference evidence="1 2" key="1">
    <citation type="submission" date="2016-02" db="EMBL/GenBank/DDBJ databases">
        <title>Genome sequence of Tissierella creatinophila DSM 6911.</title>
        <authorList>
            <person name="Poehlein A."/>
            <person name="Daniel R."/>
        </authorList>
    </citation>
    <scope>NUCLEOTIDE SEQUENCE [LARGE SCALE GENOMIC DNA]</scope>
    <source>
        <strain evidence="1 2">DSM 6911</strain>
    </source>
</reference>